<name>A0A127JV75_9BURK</name>
<sequence length="108" mass="11632">MQAQLPLRGTHASELAHGGVPALQSLAPCQLHWLFAALFCREGGHPFFQVGTSPAHVARPEHHGFRKLSPEVMKLPQRDTQKGSAFLRAQKDLPGSGNLSLLKGSMSG</sequence>
<dbReference type="EMBL" id="CP010951">
    <property type="protein sequence ID" value="AMO23906.1"/>
    <property type="molecule type" value="Genomic_DNA"/>
</dbReference>
<dbReference type="Proteomes" id="UP000070433">
    <property type="component" value="Chromosome"/>
</dbReference>
<dbReference type="AlphaFoldDB" id="A0A127JV75"/>
<evidence type="ECO:0000313" key="2">
    <source>
        <dbReference type="Proteomes" id="UP000070433"/>
    </source>
</evidence>
<evidence type="ECO:0000313" key="1">
    <source>
        <dbReference type="EMBL" id="AMO23906.1"/>
    </source>
</evidence>
<protein>
    <submittedName>
        <fullName evidence="1">Uncharacterized protein</fullName>
    </submittedName>
</protein>
<reference evidence="1 2" key="1">
    <citation type="journal article" date="2014" name="Int. J. Syst. Evol. Microbiol.">
        <title>Ramlibacter solisilvae sp. nov., isolated from forest soil, and emended description of the genus Ramlibacter.</title>
        <authorList>
            <person name="Lee H.J."/>
            <person name="Lee S.H."/>
            <person name="Lee S.S."/>
            <person name="Lee J.S."/>
            <person name="Kim Y."/>
            <person name="Kim S.C."/>
            <person name="Jeon C.O."/>
        </authorList>
    </citation>
    <scope>NUCLEOTIDE SEQUENCE [LARGE SCALE GENOMIC DNA]</scope>
    <source>
        <strain evidence="1 2">5-10</strain>
    </source>
</reference>
<organism evidence="1 2">
    <name type="scientific">Ramlibacter tataouinensis</name>
    <dbReference type="NCBI Taxonomy" id="94132"/>
    <lineage>
        <taxon>Bacteria</taxon>
        <taxon>Pseudomonadati</taxon>
        <taxon>Pseudomonadota</taxon>
        <taxon>Betaproteobacteria</taxon>
        <taxon>Burkholderiales</taxon>
        <taxon>Comamonadaceae</taxon>
        <taxon>Ramlibacter</taxon>
    </lineage>
</organism>
<keyword evidence="2" id="KW-1185">Reference proteome</keyword>
<accession>A0A127JV75</accession>
<gene>
    <name evidence="1" type="ORF">UC35_14845</name>
</gene>
<proteinExistence type="predicted"/>